<dbReference type="InterPro" id="IPR008023">
    <property type="entry name" value="DUF748"/>
</dbReference>
<dbReference type="PANTHER" id="PTHR30441:SF8">
    <property type="entry name" value="DUF748 DOMAIN-CONTAINING PROTEIN"/>
    <property type="match status" value="1"/>
</dbReference>
<evidence type="ECO:0000256" key="1">
    <source>
        <dbReference type="SAM" id="MobiDB-lite"/>
    </source>
</evidence>
<dbReference type="Pfam" id="PF05359">
    <property type="entry name" value="DUF748"/>
    <property type="match status" value="1"/>
</dbReference>
<feature type="region of interest" description="Disordered" evidence="1">
    <location>
        <begin position="768"/>
        <end position="788"/>
    </location>
</feature>
<sequence>MSGMVRFFLIVVAIISILLAALAVLIQTQLTPERVRTTFLPMVEKQFGRTVAIGDIDIGIFSGVTVADLSIEEADSSDLFVVVKTARLTYRLWSLLKGQLDISEIFLDGPEITIIRYPDGRFNFSTLLSENRQQTQTGPDQGSDAHNPQESLFELLIQRITMRNGQILFIDRFINPTAPFRYSFSNLNLSAKDISFSGSFPLDISMVLNQSQVHLSAQVDLSRQSGNAALRVTPLDLVPFAPYYRNQLPGPLGSAQLEVNLDLDWTPERLLSRGKVILNQVDMVLRDLPDLPLRGVRIATDYSIRYDIPRQLLDISTALLNYNDIKTSLQGNIDLTGAGPQFDLQVVLDKADLRHSIQSLPHNLTRQLQPYSPAGELTVHLRLLGPLSAADRLVHSARISLNQVQATVGHLRTGLNGDIAFAQNRLTSDNLLLKGGDQQAQLVFNLTNIMTPPIKGTFALSSRELNLNRLLPAEQEHSQPSASPGPPPLPAQEPGPFDLPFDVSGTATVDRLLYRQLTMSQVDAALSLKDNRLTLSPLRGRIGEGQFTLDSSVDLGVAGFSYEGQAEVAQPDLATLMSGIFPAASQKASGRVNWVNSFSGRGTMTDNLLKALQLEGEIQLFQGTISGFALLDQVSWFLDSPDLKNLSFRDVKGSYRLKDGKALIDSHFDGNQVTMTPKGSIGVDGTVNLSLATRLAPDILRRMGASERLKQAFVDSSGWGVLPLEIGGSLTSPQVRFDTGALEQQALDQVRSEASDRLLEKLLPEVEGESRESMKKLLDNTLKRLRPQ</sequence>
<gene>
    <name evidence="2" type="ORF">ICT70_02720</name>
</gene>
<dbReference type="InterPro" id="IPR052894">
    <property type="entry name" value="AsmA-related"/>
</dbReference>
<dbReference type="EMBL" id="JACWUN010000002">
    <property type="protein sequence ID" value="MBD1399574.1"/>
    <property type="molecule type" value="Genomic_DNA"/>
</dbReference>
<dbReference type="RefSeq" id="WP_191153847.1">
    <property type="nucleotide sequence ID" value="NZ_JACWUN010000002.1"/>
</dbReference>
<feature type="region of interest" description="Disordered" evidence="1">
    <location>
        <begin position="474"/>
        <end position="500"/>
    </location>
</feature>
<dbReference type="GO" id="GO:0005886">
    <property type="term" value="C:plasma membrane"/>
    <property type="evidence" value="ECO:0007669"/>
    <property type="project" value="TreeGrafter"/>
</dbReference>
<name>A0A8J6QK22_9BACT</name>
<dbReference type="AlphaFoldDB" id="A0A8J6QK22"/>
<keyword evidence="3" id="KW-1185">Reference proteome</keyword>
<dbReference type="GO" id="GO:0090313">
    <property type="term" value="P:regulation of protein targeting to membrane"/>
    <property type="evidence" value="ECO:0007669"/>
    <property type="project" value="TreeGrafter"/>
</dbReference>
<accession>A0A8J6QK22</accession>
<proteinExistence type="predicted"/>
<evidence type="ECO:0000313" key="2">
    <source>
        <dbReference type="EMBL" id="MBD1399574.1"/>
    </source>
</evidence>
<protein>
    <submittedName>
        <fullName evidence="2">AsmA family protein</fullName>
    </submittedName>
</protein>
<feature type="compositionally biased region" description="Pro residues" evidence="1">
    <location>
        <begin position="483"/>
        <end position="493"/>
    </location>
</feature>
<evidence type="ECO:0000313" key="3">
    <source>
        <dbReference type="Proteomes" id="UP000632828"/>
    </source>
</evidence>
<organism evidence="2 3">
    <name type="scientific">Pelovirga terrestris</name>
    <dbReference type="NCBI Taxonomy" id="2771352"/>
    <lineage>
        <taxon>Bacteria</taxon>
        <taxon>Pseudomonadati</taxon>
        <taxon>Thermodesulfobacteriota</taxon>
        <taxon>Desulfuromonadia</taxon>
        <taxon>Geobacterales</taxon>
        <taxon>Geobacteraceae</taxon>
        <taxon>Pelovirga</taxon>
    </lineage>
</organism>
<dbReference type="PANTHER" id="PTHR30441">
    <property type="entry name" value="DUF748 DOMAIN-CONTAINING PROTEIN"/>
    <property type="match status" value="1"/>
</dbReference>
<feature type="compositionally biased region" description="Basic and acidic residues" evidence="1">
    <location>
        <begin position="768"/>
        <end position="782"/>
    </location>
</feature>
<comment type="caution">
    <text evidence="2">The sequence shown here is derived from an EMBL/GenBank/DDBJ whole genome shotgun (WGS) entry which is preliminary data.</text>
</comment>
<dbReference type="Proteomes" id="UP000632828">
    <property type="component" value="Unassembled WGS sequence"/>
</dbReference>
<reference evidence="2" key="1">
    <citation type="submission" date="2020-09" db="EMBL/GenBank/DDBJ databases">
        <title>Pelobacter alkaliphilus sp. nov., a novel anaerobic arsenate-reducing bacterium from terrestrial mud volcano.</title>
        <authorList>
            <person name="Khomyakova M.A."/>
            <person name="Merkel A.Y."/>
            <person name="Slobodkin A.I."/>
        </authorList>
    </citation>
    <scope>NUCLEOTIDE SEQUENCE</scope>
    <source>
        <strain evidence="2">M08fum</strain>
    </source>
</reference>